<name>A0A9D5HQW9_9LILI</name>
<keyword evidence="3" id="KW-0560">Oxidoreductase</keyword>
<dbReference type="GO" id="GO:0005506">
    <property type="term" value="F:iron ion binding"/>
    <property type="evidence" value="ECO:0007669"/>
    <property type="project" value="InterPro"/>
</dbReference>
<evidence type="ECO:0000256" key="6">
    <source>
        <dbReference type="SAM" id="Phobius"/>
    </source>
</evidence>
<dbReference type="SUPFAM" id="SSF48264">
    <property type="entry name" value="Cytochrome P450"/>
    <property type="match status" value="1"/>
</dbReference>
<evidence type="ECO:0000256" key="3">
    <source>
        <dbReference type="ARBA" id="ARBA00023002"/>
    </source>
</evidence>
<dbReference type="PANTHER" id="PTHR24296">
    <property type="entry name" value="CYTOCHROME P450"/>
    <property type="match status" value="1"/>
</dbReference>
<dbReference type="CDD" id="cd11064">
    <property type="entry name" value="CYP86A"/>
    <property type="match status" value="1"/>
</dbReference>
<dbReference type="InterPro" id="IPR001128">
    <property type="entry name" value="Cyt_P450"/>
</dbReference>
<sequence length="499" mass="56308">MAFLFSILTSSPLNVVLPTLVVFFSLIFIYNALQSLFHHFISDGKYSNCSSYGPEKHLLIGSLIPFYKNRRRLLGWYTKLLAESPTGTIVVDRLGARRTIITANPENPFTDILGDLLGCGIFNVDGEAWHVRRKLASHEFSTKSLRDFVVKALKSEVHDRLLPILSSSEKKKKVVDMQDLLRRLAFDNICKITMGTDPGFLDESMPVSELASAFDVAAEISASRGMAPVSAVWKAKRAFGVGSEKRLKVAVELIHGSIMEIIKEKRKGMEMKLVHNDLLSRLIQGGQSNEVIRDMVISFIMAGKDTTSSALTWFFWLLSCNPNVEKEVVREVMQAKEVIGYQELKEMKFLEASLCESMRLYPPVVWDSKHAAGDDQMPDGTRVGGGDRVTYFPYGMGRMEKLWGEDRNEFKPCRWLVGDRREVAPVSPYKFSVFQAGPRVCLGREMAFVQMKYVAAALLRRFKLRRVDKELPVLVPLLTSHMAGGLNMVVEKRVDLLRN</sequence>
<proteinExistence type="inferred from homology"/>
<evidence type="ECO:0000256" key="4">
    <source>
        <dbReference type="ARBA" id="ARBA00023004"/>
    </source>
</evidence>
<dbReference type="GO" id="GO:0016705">
    <property type="term" value="F:oxidoreductase activity, acting on paired donors, with incorporation or reduction of molecular oxygen"/>
    <property type="evidence" value="ECO:0007669"/>
    <property type="project" value="InterPro"/>
</dbReference>
<dbReference type="OrthoDB" id="1470350at2759"/>
<dbReference type="EMBL" id="JAGGNH010000001">
    <property type="protein sequence ID" value="KAJ0985579.1"/>
    <property type="molecule type" value="Genomic_DNA"/>
</dbReference>
<reference evidence="7" key="1">
    <citation type="submission" date="2021-03" db="EMBL/GenBank/DDBJ databases">
        <authorList>
            <person name="Li Z."/>
            <person name="Yang C."/>
        </authorList>
    </citation>
    <scope>NUCLEOTIDE SEQUENCE</scope>
    <source>
        <strain evidence="7">Dzin_1.0</strain>
        <tissue evidence="7">Leaf</tissue>
    </source>
</reference>
<reference evidence="7" key="2">
    <citation type="journal article" date="2022" name="Hortic Res">
        <title>The genome of Dioscorea zingiberensis sheds light on the biosynthesis, origin and evolution of the medicinally important diosgenin saponins.</title>
        <authorList>
            <person name="Li Y."/>
            <person name="Tan C."/>
            <person name="Li Z."/>
            <person name="Guo J."/>
            <person name="Li S."/>
            <person name="Chen X."/>
            <person name="Wang C."/>
            <person name="Dai X."/>
            <person name="Yang H."/>
            <person name="Song W."/>
            <person name="Hou L."/>
            <person name="Xu J."/>
            <person name="Tong Z."/>
            <person name="Xu A."/>
            <person name="Yuan X."/>
            <person name="Wang W."/>
            <person name="Yang Q."/>
            <person name="Chen L."/>
            <person name="Sun Z."/>
            <person name="Wang K."/>
            <person name="Pan B."/>
            <person name="Chen J."/>
            <person name="Bao Y."/>
            <person name="Liu F."/>
            <person name="Qi X."/>
            <person name="Gang D.R."/>
            <person name="Wen J."/>
            <person name="Li J."/>
        </authorList>
    </citation>
    <scope>NUCLEOTIDE SEQUENCE</scope>
    <source>
        <strain evidence="7">Dzin_1.0</strain>
    </source>
</reference>
<keyword evidence="6" id="KW-0812">Transmembrane</keyword>
<dbReference type="Proteomes" id="UP001085076">
    <property type="component" value="Miscellaneous, Linkage group lg01"/>
</dbReference>
<accession>A0A9D5HQW9</accession>
<gene>
    <name evidence="7" type="ORF">J5N97_003935</name>
</gene>
<feature type="transmembrane region" description="Helical" evidence="6">
    <location>
        <begin position="15"/>
        <end position="33"/>
    </location>
</feature>
<dbReference type="AlphaFoldDB" id="A0A9D5HQW9"/>
<evidence type="ECO:0000256" key="5">
    <source>
        <dbReference type="PIRSR" id="PIRSR602401-1"/>
    </source>
</evidence>
<comment type="similarity">
    <text evidence="1">Belongs to the cytochrome P450 family.</text>
</comment>
<dbReference type="PRINTS" id="PR00463">
    <property type="entry name" value="EP450I"/>
</dbReference>
<dbReference type="GO" id="GO:0020037">
    <property type="term" value="F:heme binding"/>
    <property type="evidence" value="ECO:0007669"/>
    <property type="project" value="InterPro"/>
</dbReference>
<dbReference type="InterPro" id="IPR002401">
    <property type="entry name" value="Cyt_P450_E_grp-I"/>
</dbReference>
<dbReference type="GO" id="GO:0004497">
    <property type="term" value="F:monooxygenase activity"/>
    <property type="evidence" value="ECO:0007669"/>
    <property type="project" value="InterPro"/>
</dbReference>
<keyword evidence="8" id="KW-1185">Reference proteome</keyword>
<keyword evidence="5" id="KW-0349">Heme</keyword>
<protein>
    <recommendedName>
        <fullName evidence="9">Cytochrome P450</fullName>
    </recommendedName>
</protein>
<dbReference type="PRINTS" id="PR00385">
    <property type="entry name" value="P450"/>
</dbReference>
<feature type="binding site" description="axial binding residue" evidence="5">
    <location>
        <position position="441"/>
    </location>
    <ligand>
        <name>heme</name>
        <dbReference type="ChEBI" id="CHEBI:30413"/>
    </ligand>
    <ligandPart>
        <name>Fe</name>
        <dbReference type="ChEBI" id="CHEBI:18248"/>
    </ligandPart>
</feature>
<comment type="caution">
    <text evidence="7">The sequence shown here is derived from an EMBL/GenBank/DDBJ whole genome shotgun (WGS) entry which is preliminary data.</text>
</comment>
<keyword evidence="6" id="KW-1133">Transmembrane helix</keyword>
<evidence type="ECO:0000256" key="1">
    <source>
        <dbReference type="ARBA" id="ARBA00010617"/>
    </source>
</evidence>
<organism evidence="7 8">
    <name type="scientific">Dioscorea zingiberensis</name>
    <dbReference type="NCBI Taxonomy" id="325984"/>
    <lineage>
        <taxon>Eukaryota</taxon>
        <taxon>Viridiplantae</taxon>
        <taxon>Streptophyta</taxon>
        <taxon>Embryophyta</taxon>
        <taxon>Tracheophyta</taxon>
        <taxon>Spermatophyta</taxon>
        <taxon>Magnoliopsida</taxon>
        <taxon>Liliopsida</taxon>
        <taxon>Dioscoreales</taxon>
        <taxon>Dioscoreaceae</taxon>
        <taxon>Dioscorea</taxon>
    </lineage>
</organism>
<dbReference type="Gene3D" id="1.10.630.10">
    <property type="entry name" value="Cytochrome P450"/>
    <property type="match status" value="1"/>
</dbReference>
<keyword evidence="6" id="KW-0472">Membrane</keyword>
<dbReference type="InterPro" id="IPR036396">
    <property type="entry name" value="Cyt_P450_sf"/>
</dbReference>
<keyword evidence="4 5" id="KW-0408">Iron</keyword>
<evidence type="ECO:0000313" key="7">
    <source>
        <dbReference type="EMBL" id="KAJ0985579.1"/>
    </source>
</evidence>
<evidence type="ECO:0000256" key="2">
    <source>
        <dbReference type="ARBA" id="ARBA00022723"/>
    </source>
</evidence>
<comment type="cofactor">
    <cofactor evidence="5">
        <name>heme</name>
        <dbReference type="ChEBI" id="CHEBI:30413"/>
    </cofactor>
</comment>
<evidence type="ECO:0008006" key="9">
    <source>
        <dbReference type="Google" id="ProtNLM"/>
    </source>
</evidence>
<dbReference type="Pfam" id="PF00067">
    <property type="entry name" value="p450"/>
    <property type="match status" value="1"/>
</dbReference>
<keyword evidence="2 5" id="KW-0479">Metal-binding</keyword>
<evidence type="ECO:0000313" key="8">
    <source>
        <dbReference type="Proteomes" id="UP001085076"/>
    </source>
</evidence>